<evidence type="ECO:0000256" key="6">
    <source>
        <dbReference type="ARBA" id="ARBA00023125"/>
    </source>
</evidence>
<evidence type="ECO:0000256" key="4">
    <source>
        <dbReference type="ARBA" id="ARBA00022691"/>
    </source>
</evidence>
<dbReference type="InterPro" id="IPR029063">
    <property type="entry name" value="SAM-dependent_MTases_sf"/>
</dbReference>
<dbReference type="GO" id="GO:0008170">
    <property type="term" value="F:N-methyltransferase activity"/>
    <property type="evidence" value="ECO:0007669"/>
    <property type="project" value="InterPro"/>
</dbReference>
<dbReference type="PANTHER" id="PTHR42933">
    <property type="entry name" value="SLR6095 PROTEIN"/>
    <property type="match status" value="1"/>
</dbReference>
<proteinExistence type="predicted"/>
<dbReference type="SUPFAM" id="SSF53335">
    <property type="entry name" value="S-adenosyl-L-methionine-dependent methyltransferases"/>
    <property type="match status" value="1"/>
</dbReference>
<reference evidence="9" key="1">
    <citation type="journal article" date="2021" name="PeerJ">
        <title>Extensive microbial diversity within the chicken gut microbiome revealed by metagenomics and culture.</title>
        <authorList>
            <person name="Gilroy R."/>
            <person name="Ravi A."/>
            <person name="Getino M."/>
            <person name="Pursley I."/>
            <person name="Horton D.L."/>
            <person name="Alikhan N.F."/>
            <person name="Baker D."/>
            <person name="Gharbi K."/>
            <person name="Hall N."/>
            <person name="Watson M."/>
            <person name="Adriaenssens E.M."/>
            <person name="Foster-Nyarko E."/>
            <person name="Jarju S."/>
            <person name="Secka A."/>
            <person name="Antonio M."/>
            <person name="Oren A."/>
            <person name="Chaudhuri R.R."/>
            <person name="La Ragione R."/>
            <person name="Hildebrand F."/>
            <person name="Pallen M.J."/>
        </authorList>
    </citation>
    <scope>NUCLEOTIDE SEQUENCE</scope>
    <source>
        <strain evidence="9">3436</strain>
    </source>
</reference>
<dbReference type="InterPro" id="IPR051537">
    <property type="entry name" value="DNA_Adenine_Mtase"/>
</dbReference>
<dbReference type="PANTHER" id="PTHR42933:SF3">
    <property type="entry name" value="TYPE I RESTRICTION ENZYME MJAVIII METHYLASE SUBUNIT"/>
    <property type="match status" value="1"/>
</dbReference>
<dbReference type="SUPFAM" id="SSF116734">
    <property type="entry name" value="DNA methylase specificity domain"/>
    <property type="match status" value="1"/>
</dbReference>
<dbReference type="InterPro" id="IPR044946">
    <property type="entry name" value="Restrct_endonuc_typeI_TRD_sf"/>
</dbReference>
<dbReference type="GO" id="GO:0009307">
    <property type="term" value="P:DNA restriction-modification system"/>
    <property type="evidence" value="ECO:0007669"/>
    <property type="project" value="UniProtKB-KW"/>
</dbReference>
<gene>
    <name evidence="9" type="ORF">H9810_02800</name>
</gene>
<accession>A0A9D2JGB6</accession>
<dbReference type="InterPro" id="IPR003356">
    <property type="entry name" value="DNA_methylase_A-5"/>
</dbReference>
<dbReference type="GO" id="GO:0009007">
    <property type="term" value="F:site-specific DNA-methyltransferase (adenine-specific) activity"/>
    <property type="evidence" value="ECO:0007669"/>
    <property type="project" value="UniProtKB-EC"/>
</dbReference>
<dbReference type="EMBL" id="DXBO01000033">
    <property type="protein sequence ID" value="HIZ47634.1"/>
    <property type="molecule type" value="Genomic_DNA"/>
</dbReference>
<organism evidence="9 10">
    <name type="scientific">Candidatus Gemmiger excrementavium</name>
    <dbReference type="NCBI Taxonomy" id="2838608"/>
    <lineage>
        <taxon>Bacteria</taxon>
        <taxon>Bacillati</taxon>
        <taxon>Bacillota</taxon>
        <taxon>Clostridia</taxon>
        <taxon>Eubacteriales</taxon>
        <taxon>Gemmiger</taxon>
    </lineage>
</organism>
<dbReference type="Proteomes" id="UP000824031">
    <property type="component" value="Unassembled WGS sequence"/>
</dbReference>
<keyword evidence="6" id="KW-0238">DNA-binding</keyword>
<protein>
    <recommendedName>
        <fullName evidence="1">site-specific DNA-methyltransferase (adenine-specific)</fullName>
        <ecNumber evidence="1">2.1.1.72</ecNumber>
    </recommendedName>
</protein>
<evidence type="ECO:0000256" key="5">
    <source>
        <dbReference type="ARBA" id="ARBA00022747"/>
    </source>
</evidence>
<evidence type="ECO:0000313" key="10">
    <source>
        <dbReference type="Proteomes" id="UP000824031"/>
    </source>
</evidence>
<sequence>MTLKLSSFLASNSQFSEESGKRLLLYVSFVQCFCQQYHVSYQPDTQLEGLLPLLFRQVPGYAIKEAAVTFDSAMPWELLQGNSQLAVSLSHFQQELVRSCCATPAWLLAQLDDLFEADNILFDVSVTPPTLCTLIARLASLRPARQIVDLCCGTYSLGLRTWRELGSAPGISCLGEDINGYLCSFARLLLFLCGVYDFSIAERDITLPFTEPPGPHTPTIFTADFPFTGNRTRATSKDTPSSRIYADWLMIRALLGRMHPGDRAFVVATKGALVRKNECALRAELVKNDWLDAVIQLPPGLYPDHNLPLELVVFEKARPSSRSGRVFFADMSAFSIPGTRRAKKLSPSGIDQACRAFQSFVCEVPFSAVVPKEAIEHAGWSLYPLTYLTQDNLPSRSLRLGDVASITRGLQLAKGSQVCSTPRYLLNIRDLQNGEILFETADQVEVGSVSLEEKYRIQEDDIILTSKGSALKIAIVPPNPPASYLGGNLTRIRVRNDRYSPYLLYEYLISE</sequence>
<evidence type="ECO:0000259" key="8">
    <source>
        <dbReference type="Pfam" id="PF02384"/>
    </source>
</evidence>
<keyword evidence="4" id="KW-0949">S-adenosyl-L-methionine</keyword>
<comment type="caution">
    <text evidence="9">The sequence shown here is derived from an EMBL/GenBank/DDBJ whole genome shotgun (WGS) entry which is preliminary data.</text>
</comment>
<evidence type="ECO:0000256" key="7">
    <source>
        <dbReference type="ARBA" id="ARBA00047942"/>
    </source>
</evidence>
<evidence type="ECO:0000256" key="3">
    <source>
        <dbReference type="ARBA" id="ARBA00022679"/>
    </source>
</evidence>
<dbReference type="AlphaFoldDB" id="A0A9D2JGB6"/>
<keyword evidence="2 9" id="KW-0489">Methyltransferase</keyword>
<reference evidence="9" key="2">
    <citation type="submission" date="2021-04" db="EMBL/GenBank/DDBJ databases">
        <authorList>
            <person name="Gilroy R."/>
        </authorList>
    </citation>
    <scope>NUCLEOTIDE SEQUENCE</scope>
    <source>
        <strain evidence="9">3436</strain>
    </source>
</reference>
<dbReference type="GO" id="GO:0003677">
    <property type="term" value="F:DNA binding"/>
    <property type="evidence" value="ECO:0007669"/>
    <property type="project" value="UniProtKB-KW"/>
</dbReference>
<name>A0A9D2JGB6_9FIRM</name>
<dbReference type="Pfam" id="PF02384">
    <property type="entry name" value="N6_Mtase"/>
    <property type="match status" value="1"/>
</dbReference>
<dbReference type="GO" id="GO:0032259">
    <property type="term" value="P:methylation"/>
    <property type="evidence" value="ECO:0007669"/>
    <property type="project" value="UniProtKB-KW"/>
</dbReference>
<keyword evidence="3" id="KW-0808">Transferase</keyword>
<feature type="domain" description="DNA methylase adenine-specific" evidence="8">
    <location>
        <begin position="127"/>
        <end position="390"/>
    </location>
</feature>
<dbReference type="EC" id="2.1.1.72" evidence="1"/>
<keyword evidence="5" id="KW-0680">Restriction system</keyword>
<dbReference type="Gene3D" id="3.90.220.20">
    <property type="entry name" value="DNA methylase specificity domains"/>
    <property type="match status" value="1"/>
</dbReference>
<feature type="non-terminal residue" evidence="9">
    <location>
        <position position="511"/>
    </location>
</feature>
<dbReference type="CDD" id="cd16961">
    <property type="entry name" value="RMtype1_S_TRD-CR_like"/>
    <property type="match status" value="1"/>
</dbReference>
<evidence type="ECO:0000256" key="1">
    <source>
        <dbReference type="ARBA" id="ARBA00011900"/>
    </source>
</evidence>
<evidence type="ECO:0000256" key="2">
    <source>
        <dbReference type="ARBA" id="ARBA00022603"/>
    </source>
</evidence>
<evidence type="ECO:0000313" key="9">
    <source>
        <dbReference type="EMBL" id="HIZ47634.1"/>
    </source>
</evidence>
<comment type="catalytic activity">
    <reaction evidence="7">
        <text>a 2'-deoxyadenosine in DNA + S-adenosyl-L-methionine = an N(6)-methyl-2'-deoxyadenosine in DNA + S-adenosyl-L-homocysteine + H(+)</text>
        <dbReference type="Rhea" id="RHEA:15197"/>
        <dbReference type="Rhea" id="RHEA-COMP:12418"/>
        <dbReference type="Rhea" id="RHEA-COMP:12419"/>
        <dbReference type="ChEBI" id="CHEBI:15378"/>
        <dbReference type="ChEBI" id="CHEBI:57856"/>
        <dbReference type="ChEBI" id="CHEBI:59789"/>
        <dbReference type="ChEBI" id="CHEBI:90615"/>
        <dbReference type="ChEBI" id="CHEBI:90616"/>
        <dbReference type="EC" id="2.1.1.72"/>
    </reaction>
</comment>
<dbReference type="Gene3D" id="3.40.50.150">
    <property type="entry name" value="Vaccinia Virus protein VP39"/>
    <property type="match status" value="1"/>
</dbReference>